<evidence type="ECO:0000256" key="2">
    <source>
        <dbReference type="ARBA" id="ARBA00022448"/>
    </source>
</evidence>
<evidence type="ECO:0000256" key="5">
    <source>
        <dbReference type="ARBA" id="ARBA00022989"/>
    </source>
</evidence>
<dbReference type="GO" id="GO:0005886">
    <property type="term" value="C:plasma membrane"/>
    <property type="evidence" value="ECO:0007669"/>
    <property type="project" value="UniProtKB-SubCell"/>
</dbReference>
<dbReference type="InterPro" id="IPR005769">
    <property type="entry name" value="PhnE/PtxC"/>
</dbReference>
<reference evidence="9" key="1">
    <citation type="journal article" date="2014" name="Int. J. Syst. Evol. Microbiol.">
        <title>Complete genome sequence of Corynebacterium casei LMG S-19264T (=DSM 44701T), isolated from a smear-ripened cheese.</title>
        <authorList>
            <consortium name="US DOE Joint Genome Institute (JGI-PGF)"/>
            <person name="Walter F."/>
            <person name="Albersmeier A."/>
            <person name="Kalinowski J."/>
            <person name="Ruckert C."/>
        </authorList>
    </citation>
    <scope>NUCLEOTIDE SEQUENCE</scope>
    <source>
        <strain evidence="9">CGMCC 1.15478</strain>
    </source>
</reference>
<dbReference type="Proteomes" id="UP000641514">
    <property type="component" value="Unassembled WGS sequence"/>
</dbReference>
<evidence type="ECO:0000259" key="8">
    <source>
        <dbReference type="PROSITE" id="PS50928"/>
    </source>
</evidence>
<feature type="domain" description="ABC transmembrane type-1" evidence="8">
    <location>
        <begin position="57"/>
        <end position="239"/>
    </location>
</feature>
<proteinExistence type="inferred from homology"/>
<keyword evidence="10" id="KW-1185">Reference proteome</keyword>
<sequence length="254" mass="26954">MFRRITVALIAVAAIASVFSLDLGGRQLSRSMTNAWMFFERAVPPDASVIPLAARAMVETLQMALLGTLAATVVAVPLSLLAARNVYPGVIGAVSRTVLACLRVMPSILWALIFVAVVGLGPLAGVLALTVYSVGMLGKLQYEAIEGLPRDAAEALTGCGVSRIHIIRHAVIPESANQLLAHVLFVFEYNVRHGSVLGIVGAGGIGTLLTGYLTFFQMDKLVVVLAVILVTVLVIDAASHHVRRKFTDRAVSFV</sequence>
<dbReference type="NCBIfam" id="TIGR01097">
    <property type="entry name" value="PhnE"/>
    <property type="match status" value="1"/>
</dbReference>
<keyword evidence="5 7" id="KW-1133">Transmembrane helix</keyword>
<dbReference type="RefSeq" id="WP_188675724.1">
    <property type="nucleotide sequence ID" value="NZ_BMJH01000003.1"/>
</dbReference>
<comment type="similarity">
    <text evidence="7">Belongs to the binding-protein-dependent transport system permease family.</text>
</comment>
<feature type="transmembrane region" description="Helical" evidence="7">
    <location>
        <begin position="196"/>
        <end position="215"/>
    </location>
</feature>
<keyword evidence="4 7" id="KW-0812">Transmembrane</keyword>
<dbReference type="GO" id="GO:0015416">
    <property type="term" value="F:ABC-type phosphonate transporter activity"/>
    <property type="evidence" value="ECO:0007669"/>
    <property type="project" value="InterPro"/>
</dbReference>
<dbReference type="CDD" id="cd06261">
    <property type="entry name" value="TM_PBP2"/>
    <property type="match status" value="1"/>
</dbReference>
<dbReference type="PROSITE" id="PS50928">
    <property type="entry name" value="ABC_TM1"/>
    <property type="match status" value="1"/>
</dbReference>
<feature type="transmembrane region" description="Helical" evidence="7">
    <location>
        <begin position="111"/>
        <end position="132"/>
    </location>
</feature>
<dbReference type="Pfam" id="PF00528">
    <property type="entry name" value="BPD_transp_1"/>
    <property type="match status" value="1"/>
</dbReference>
<dbReference type="AlphaFoldDB" id="A0A916UGI7"/>
<accession>A0A916UGI7</accession>
<comment type="subcellular location">
    <subcellularLocation>
        <location evidence="1 7">Cell membrane</location>
        <topology evidence="1 7">Multi-pass membrane protein</topology>
    </subcellularLocation>
</comment>
<keyword evidence="2 7" id="KW-0813">Transport</keyword>
<name>A0A916UGI7_9ACTN</name>
<reference evidence="9" key="2">
    <citation type="submission" date="2020-09" db="EMBL/GenBank/DDBJ databases">
        <authorList>
            <person name="Sun Q."/>
            <person name="Zhou Y."/>
        </authorList>
    </citation>
    <scope>NUCLEOTIDE SEQUENCE</scope>
    <source>
        <strain evidence="9">CGMCC 1.15478</strain>
    </source>
</reference>
<comment type="caution">
    <text evidence="9">The sequence shown here is derived from an EMBL/GenBank/DDBJ whole genome shotgun (WGS) entry which is preliminary data.</text>
</comment>
<evidence type="ECO:0000256" key="7">
    <source>
        <dbReference type="RuleBase" id="RU363032"/>
    </source>
</evidence>
<protein>
    <recommendedName>
        <fullName evidence="8">ABC transmembrane type-1 domain-containing protein</fullName>
    </recommendedName>
</protein>
<gene>
    <name evidence="9" type="ORF">GCM10011410_26060</name>
</gene>
<evidence type="ECO:0000313" key="9">
    <source>
        <dbReference type="EMBL" id="GGC71825.1"/>
    </source>
</evidence>
<dbReference type="Gene3D" id="1.10.3720.10">
    <property type="entry name" value="MetI-like"/>
    <property type="match status" value="1"/>
</dbReference>
<dbReference type="InterPro" id="IPR035906">
    <property type="entry name" value="MetI-like_sf"/>
</dbReference>
<evidence type="ECO:0000256" key="4">
    <source>
        <dbReference type="ARBA" id="ARBA00022692"/>
    </source>
</evidence>
<dbReference type="PANTHER" id="PTHR30043">
    <property type="entry name" value="PHOSPHONATES TRANSPORT SYSTEM PERMEASE PROTEIN"/>
    <property type="match status" value="1"/>
</dbReference>
<evidence type="ECO:0000256" key="1">
    <source>
        <dbReference type="ARBA" id="ARBA00004651"/>
    </source>
</evidence>
<dbReference type="EMBL" id="BMJH01000003">
    <property type="protein sequence ID" value="GGC71825.1"/>
    <property type="molecule type" value="Genomic_DNA"/>
</dbReference>
<dbReference type="PANTHER" id="PTHR30043:SF1">
    <property type="entry name" value="ABC TRANSPORT SYSTEM PERMEASE PROTEIN P69"/>
    <property type="match status" value="1"/>
</dbReference>
<keyword evidence="3" id="KW-1003">Cell membrane</keyword>
<dbReference type="SUPFAM" id="SSF161098">
    <property type="entry name" value="MetI-like"/>
    <property type="match status" value="1"/>
</dbReference>
<evidence type="ECO:0000256" key="3">
    <source>
        <dbReference type="ARBA" id="ARBA00022475"/>
    </source>
</evidence>
<feature type="transmembrane region" description="Helical" evidence="7">
    <location>
        <begin position="221"/>
        <end position="239"/>
    </location>
</feature>
<evidence type="ECO:0000313" key="10">
    <source>
        <dbReference type="Proteomes" id="UP000641514"/>
    </source>
</evidence>
<evidence type="ECO:0000256" key="6">
    <source>
        <dbReference type="ARBA" id="ARBA00023136"/>
    </source>
</evidence>
<feature type="transmembrane region" description="Helical" evidence="7">
    <location>
        <begin position="61"/>
        <end position="81"/>
    </location>
</feature>
<dbReference type="InterPro" id="IPR000515">
    <property type="entry name" value="MetI-like"/>
</dbReference>
<organism evidence="9 10">
    <name type="scientific">Hoyosella rhizosphaerae</name>
    <dbReference type="NCBI Taxonomy" id="1755582"/>
    <lineage>
        <taxon>Bacteria</taxon>
        <taxon>Bacillati</taxon>
        <taxon>Actinomycetota</taxon>
        <taxon>Actinomycetes</taxon>
        <taxon>Mycobacteriales</taxon>
        <taxon>Hoyosellaceae</taxon>
        <taxon>Hoyosella</taxon>
    </lineage>
</organism>
<keyword evidence="6 7" id="KW-0472">Membrane</keyword>